<evidence type="ECO:0000313" key="1">
    <source>
        <dbReference type="EMBL" id="KZS15829.1"/>
    </source>
</evidence>
<keyword evidence="2" id="KW-1185">Reference proteome</keyword>
<accession>A0A164Z193</accession>
<gene>
    <name evidence="1" type="ORF">APZ42_018542</name>
</gene>
<comment type="caution">
    <text evidence="1">The sequence shown here is derived from an EMBL/GenBank/DDBJ whole genome shotgun (WGS) entry which is preliminary data.</text>
</comment>
<protein>
    <submittedName>
        <fullName evidence="1">Uncharacterized protein</fullName>
    </submittedName>
</protein>
<organism evidence="1 2">
    <name type="scientific">Daphnia magna</name>
    <dbReference type="NCBI Taxonomy" id="35525"/>
    <lineage>
        <taxon>Eukaryota</taxon>
        <taxon>Metazoa</taxon>
        <taxon>Ecdysozoa</taxon>
        <taxon>Arthropoda</taxon>
        <taxon>Crustacea</taxon>
        <taxon>Branchiopoda</taxon>
        <taxon>Diplostraca</taxon>
        <taxon>Cladocera</taxon>
        <taxon>Anomopoda</taxon>
        <taxon>Daphniidae</taxon>
        <taxon>Daphnia</taxon>
    </lineage>
</organism>
<proteinExistence type="predicted"/>
<dbReference type="EMBL" id="LRGB01000844">
    <property type="protein sequence ID" value="KZS15829.1"/>
    <property type="molecule type" value="Genomic_DNA"/>
</dbReference>
<name>A0A164Z193_9CRUS</name>
<dbReference type="Proteomes" id="UP000076858">
    <property type="component" value="Unassembled WGS sequence"/>
</dbReference>
<sequence>MFSSWNGSSESGGGAGPKHLVAQKAEVKSSFLHMVYSKEQIPFVLSRLPAKIPNGLSAAALLAAKTINKKVPQAVNERDLPIRWVWKRNRYIAVSLNLKKSLKEGNWVHDIN</sequence>
<evidence type="ECO:0000313" key="2">
    <source>
        <dbReference type="Proteomes" id="UP000076858"/>
    </source>
</evidence>
<dbReference type="AlphaFoldDB" id="A0A164Z193"/>
<reference evidence="1 2" key="1">
    <citation type="submission" date="2016-03" db="EMBL/GenBank/DDBJ databases">
        <title>EvidentialGene: Evidence-directed Construction of Genes on Genomes.</title>
        <authorList>
            <person name="Gilbert D.G."/>
            <person name="Choi J.-H."/>
            <person name="Mockaitis K."/>
            <person name="Colbourne J."/>
            <person name="Pfrender M."/>
        </authorList>
    </citation>
    <scope>NUCLEOTIDE SEQUENCE [LARGE SCALE GENOMIC DNA]</scope>
    <source>
        <strain evidence="1 2">Xinb3</strain>
        <tissue evidence="1">Complete organism</tissue>
    </source>
</reference>